<dbReference type="GeneID" id="81430425"/>
<evidence type="ECO:0000313" key="1">
    <source>
        <dbReference type="EMBL" id="KAJ5152647.1"/>
    </source>
</evidence>
<accession>A0A9W9LFR7</accession>
<protein>
    <recommendedName>
        <fullName evidence="3">Alcohol dehydrogenase-like C-terminal domain-containing protein</fullName>
    </recommendedName>
</protein>
<dbReference type="PANTHER" id="PTHR43677">
    <property type="entry name" value="SHORT-CHAIN DEHYDROGENASE/REDUCTASE"/>
    <property type="match status" value="1"/>
</dbReference>
<evidence type="ECO:0008006" key="3">
    <source>
        <dbReference type="Google" id="ProtNLM"/>
    </source>
</evidence>
<reference evidence="1" key="1">
    <citation type="submission" date="2022-11" db="EMBL/GenBank/DDBJ databases">
        <authorList>
            <person name="Petersen C."/>
        </authorList>
    </citation>
    <scope>NUCLEOTIDE SEQUENCE</scope>
    <source>
        <strain evidence="1">IBT 26290</strain>
    </source>
</reference>
<dbReference type="InterPro" id="IPR051397">
    <property type="entry name" value="Zn-ADH-like_protein"/>
</dbReference>
<dbReference type="OrthoDB" id="809632at2759"/>
<dbReference type="GO" id="GO:0016491">
    <property type="term" value="F:oxidoreductase activity"/>
    <property type="evidence" value="ECO:0007669"/>
    <property type="project" value="TreeGrafter"/>
</dbReference>
<dbReference type="Proteomes" id="UP001149163">
    <property type="component" value="Unassembled WGS sequence"/>
</dbReference>
<gene>
    <name evidence="1" type="ORF">N7482_009125</name>
</gene>
<keyword evidence="2" id="KW-1185">Reference proteome</keyword>
<dbReference type="AlphaFoldDB" id="A0A9W9LFR7"/>
<dbReference type="SUPFAM" id="SSF51735">
    <property type="entry name" value="NAD(P)-binding Rossmann-fold domains"/>
    <property type="match status" value="1"/>
</dbReference>
<dbReference type="InterPro" id="IPR036291">
    <property type="entry name" value="NAD(P)-bd_dom_sf"/>
</dbReference>
<evidence type="ECO:0000313" key="2">
    <source>
        <dbReference type="Proteomes" id="UP001149163"/>
    </source>
</evidence>
<sequence>MKVAKLQLKVLAVGVSQQVRNRADAKHPVTRHEKLPVDPSIDGVVLDESTGDLYYVLPRGPRLFAERVNIKRNLLMKLPPGTDPVKVAGLSGSWLTSWAMLKDCSRRKVVILGATTCAGRASAQIARWLAASAIIGISDDKAGLEAIPELTMRVPLTSPMKIPNFQGIDIVIDFIGGDTGLQLLGAVNCSIMGIIDYIPAWGPRGPDPFVMPRELVIKKSINIVDPALASWRLTGTEMKETLAFAVHLMATLPRMPFDIVSKPMSDVDKVWNEEKFKTLKSVLVLVP</sequence>
<dbReference type="InterPro" id="IPR011032">
    <property type="entry name" value="GroES-like_sf"/>
</dbReference>
<organism evidence="1 2">
    <name type="scientific">Penicillium canariense</name>
    <dbReference type="NCBI Taxonomy" id="189055"/>
    <lineage>
        <taxon>Eukaryota</taxon>
        <taxon>Fungi</taxon>
        <taxon>Dikarya</taxon>
        <taxon>Ascomycota</taxon>
        <taxon>Pezizomycotina</taxon>
        <taxon>Eurotiomycetes</taxon>
        <taxon>Eurotiomycetidae</taxon>
        <taxon>Eurotiales</taxon>
        <taxon>Aspergillaceae</taxon>
        <taxon>Penicillium</taxon>
    </lineage>
</organism>
<dbReference type="Gene3D" id="3.90.180.10">
    <property type="entry name" value="Medium-chain alcohol dehydrogenases, catalytic domain"/>
    <property type="match status" value="1"/>
</dbReference>
<reference evidence="1" key="2">
    <citation type="journal article" date="2023" name="IMA Fungus">
        <title>Comparative genomic study of the Penicillium genus elucidates a diverse pangenome and 15 lateral gene transfer events.</title>
        <authorList>
            <person name="Petersen C."/>
            <person name="Sorensen T."/>
            <person name="Nielsen M.R."/>
            <person name="Sondergaard T.E."/>
            <person name="Sorensen J.L."/>
            <person name="Fitzpatrick D.A."/>
            <person name="Frisvad J.C."/>
            <person name="Nielsen K.L."/>
        </authorList>
    </citation>
    <scope>NUCLEOTIDE SEQUENCE</scope>
    <source>
        <strain evidence="1">IBT 26290</strain>
    </source>
</reference>
<dbReference type="EMBL" id="JAPQKN010000007">
    <property type="protein sequence ID" value="KAJ5152647.1"/>
    <property type="molecule type" value="Genomic_DNA"/>
</dbReference>
<proteinExistence type="predicted"/>
<dbReference type="Gene3D" id="3.40.50.720">
    <property type="entry name" value="NAD(P)-binding Rossmann-like Domain"/>
    <property type="match status" value="1"/>
</dbReference>
<name>A0A9W9LFR7_9EURO</name>
<dbReference type="RefSeq" id="XP_056538955.1">
    <property type="nucleotide sequence ID" value="XM_056691249.1"/>
</dbReference>
<dbReference type="SUPFAM" id="SSF50129">
    <property type="entry name" value="GroES-like"/>
    <property type="match status" value="1"/>
</dbReference>
<dbReference type="PANTHER" id="PTHR43677:SF11">
    <property type="entry name" value="ZINC-CONTAINING ALCOHOL DEHYDROGENASE"/>
    <property type="match status" value="1"/>
</dbReference>
<comment type="caution">
    <text evidence="1">The sequence shown here is derived from an EMBL/GenBank/DDBJ whole genome shotgun (WGS) entry which is preliminary data.</text>
</comment>